<dbReference type="Proteomes" id="UP000521227">
    <property type="component" value="Unassembled WGS sequence"/>
</dbReference>
<dbReference type="CDD" id="cd00616">
    <property type="entry name" value="AHBA_syn"/>
    <property type="match status" value="1"/>
</dbReference>
<dbReference type="InterPro" id="IPR015422">
    <property type="entry name" value="PyrdxlP-dep_Trfase_small"/>
</dbReference>
<dbReference type="PIRSF" id="PIRSF000390">
    <property type="entry name" value="PLP_StrS"/>
    <property type="match status" value="1"/>
</dbReference>
<evidence type="ECO:0000256" key="4">
    <source>
        <dbReference type="RuleBase" id="RU004508"/>
    </source>
</evidence>
<dbReference type="RefSeq" id="WP_184088167.1">
    <property type="nucleotide sequence ID" value="NZ_JACHIJ010000006.1"/>
</dbReference>
<reference evidence="5 6" key="1">
    <citation type="submission" date="2020-08" db="EMBL/GenBank/DDBJ databases">
        <title>Genomic Encyclopedia of Type Strains, Phase IV (KMG-IV): sequencing the most valuable type-strain genomes for metagenomic binning, comparative biology and taxonomic classification.</title>
        <authorList>
            <person name="Goeker M."/>
        </authorList>
    </citation>
    <scope>NUCLEOTIDE SEQUENCE [LARGE SCALE GENOMIC DNA]</scope>
    <source>
        <strain evidence="5 6">DSM 17498</strain>
    </source>
</reference>
<evidence type="ECO:0000313" key="5">
    <source>
        <dbReference type="EMBL" id="MBB5054222.1"/>
    </source>
</evidence>
<dbReference type="SUPFAM" id="SSF53383">
    <property type="entry name" value="PLP-dependent transferases"/>
    <property type="match status" value="1"/>
</dbReference>
<dbReference type="AlphaFoldDB" id="A0A840N5Q9"/>
<proteinExistence type="inferred from homology"/>
<dbReference type="GO" id="GO:0008483">
    <property type="term" value="F:transaminase activity"/>
    <property type="evidence" value="ECO:0007669"/>
    <property type="project" value="TreeGrafter"/>
</dbReference>
<gene>
    <name evidence="5" type="ORF">HNQ36_004224</name>
</gene>
<dbReference type="PANTHER" id="PTHR30244:SF34">
    <property type="entry name" value="DTDP-4-AMINO-4,6-DIDEOXYGALACTOSE TRANSAMINASE"/>
    <property type="match status" value="1"/>
</dbReference>
<dbReference type="GO" id="GO:0000271">
    <property type="term" value="P:polysaccharide biosynthetic process"/>
    <property type="evidence" value="ECO:0007669"/>
    <property type="project" value="TreeGrafter"/>
</dbReference>
<protein>
    <submittedName>
        <fullName evidence="5">UDP-4-amino-4, 6-dideoxy-N-acetyl-beta-L-altrosamine transaminase</fullName>
    </submittedName>
</protein>
<evidence type="ECO:0000256" key="3">
    <source>
        <dbReference type="PIRSR" id="PIRSR000390-2"/>
    </source>
</evidence>
<evidence type="ECO:0000313" key="6">
    <source>
        <dbReference type="Proteomes" id="UP000521227"/>
    </source>
</evidence>
<dbReference type="InterPro" id="IPR015424">
    <property type="entry name" value="PyrdxlP-dep_Trfase"/>
</dbReference>
<organism evidence="5 6">
    <name type="scientific">Afipia massiliensis</name>
    <dbReference type="NCBI Taxonomy" id="211460"/>
    <lineage>
        <taxon>Bacteria</taxon>
        <taxon>Pseudomonadati</taxon>
        <taxon>Pseudomonadota</taxon>
        <taxon>Alphaproteobacteria</taxon>
        <taxon>Hyphomicrobiales</taxon>
        <taxon>Nitrobacteraceae</taxon>
        <taxon>Afipia</taxon>
    </lineage>
</organism>
<feature type="active site" description="Proton acceptor" evidence="2">
    <location>
        <position position="193"/>
    </location>
</feature>
<comment type="caution">
    <text evidence="5">The sequence shown here is derived from an EMBL/GenBank/DDBJ whole genome shotgun (WGS) entry which is preliminary data.</text>
</comment>
<comment type="similarity">
    <text evidence="1 4">Belongs to the DegT/DnrJ/EryC1 family.</text>
</comment>
<dbReference type="InterPro" id="IPR000653">
    <property type="entry name" value="DegT/StrS_aminotransferase"/>
</dbReference>
<dbReference type="EMBL" id="JACHIJ010000006">
    <property type="protein sequence ID" value="MBB5054222.1"/>
    <property type="molecule type" value="Genomic_DNA"/>
</dbReference>
<evidence type="ECO:0000256" key="1">
    <source>
        <dbReference type="ARBA" id="ARBA00037999"/>
    </source>
</evidence>
<accession>A0A840N5Q9</accession>
<dbReference type="PANTHER" id="PTHR30244">
    <property type="entry name" value="TRANSAMINASE"/>
    <property type="match status" value="1"/>
</dbReference>
<keyword evidence="3 4" id="KW-0663">Pyridoxal phosphate</keyword>
<evidence type="ECO:0000256" key="2">
    <source>
        <dbReference type="PIRSR" id="PIRSR000390-1"/>
    </source>
</evidence>
<dbReference type="Gene3D" id="3.40.640.10">
    <property type="entry name" value="Type I PLP-dependent aspartate aminotransferase-like (Major domain)"/>
    <property type="match status" value="1"/>
</dbReference>
<dbReference type="InterPro" id="IPR020026">
    <property type="entry name" value="PseC"/>
</dbReference>
<dbReference type="NCBIfam" id="TIGR03588">
    <property type="entry name" value="PseC"/>
    <property type="match status" value="1"/>
</dbReference>
<dbReference type="Pfam" id="PF01041">
    <property type="entry name" value="DegT_DnrJ_EryC1"/>
    <property type="match status" value="1"/>
</dbReference>
<sequence>MTAEFLPYGRHVIDEDDISAVADVLRGDWLTTGPAVEKFEASLAERVGARFAVACSSGTAGLHMATAAAGLSASDRAIVPPMTFLATANAVRYQGGEVIFSDVDPQTGLLNIDGLQEAVERSPNGVRAVLPVHLAGQTVDMPALAKLADKAGFVVIEDACHALGTEYLDGKEIVNVGSCRHSTMAVFSFHPVKTIAMGEGGAVTTNDPDVYRKLLEFRNHGMTRDAARFQNKGMAFDSDGQPNPWYYEMPDVGFNYRASDIHCALAHSQLKKLNSFIGRRRELAVRYDELLGPLSPAVLPPLHIEGCMPAWHLYAVRIDFKAAGLARKQLMVRLRESGIGSQVHYIPVHQQPYYRRLHGDVSLPGADAYYGATLSLPLFPSMSDRDVDRVVDTLAHSLRLN</sequence>
<dbReference type="InterPro" id="IPR015421">
    <property type="entry name" value="PyrdxlP-dep_Trfase_major"/>
</dbReference>
<dbReference type="Gene3D" id="3.90.1150.10">
    <property type="entry name" value="Aspartate Aminotransferase, domain 1"/>
    <property type="match status" value="1"/>
</dbReference>
<dbReference type="GO" id="GO:0030170">
    <property type="term" value="F:pyridoxal phosphate binding"/>
    <property type="evidence" value="ECO:0007669"/>
    <property type="project" value="TreeGrafter"/>
</dbReference>
<feature type="modified residue" description="N6-(pyridoxal phosphate)lysine" evidence="3">
    <location>
        <position position="193"/>
    </location>
</feature>
<name>A0A840N5Q9_9BRAD</name>